<evidence type="ECO:0000313" key="1">
    <source>
        <dbReference type="EMBL" id="GLQ70984.1"/>
    </source>
</evidence>
<gene>
    <name evidence="1" type="ORF">GCM10007932_03440</name>
</gene>
<sequence>MEIESATRRLSSWLSTGKEFNLTTGLPKHPEFLFRISGEWKGWNNFLNISNKHPNYISNIDQDVIDYLAWQIYRSRYAP</sequence>
<reference evidence="2" key="1">
    <citation type="journal article" date="2019" name="Int. J. Syst. Evol. Microbiol.">
        <title>The Global Catalogue of Microorganisms (GCM) 10K type strain sequencing project: providing services to taxonomists for standard genome sequencing and annotation.</title>
        <authorList>
            <consortium name="The Broad Institute Genomics Platform"/>
            <consortium name="The Broad Institute Genome Sequencing Center for Infectious Disease"/>
            <person name="Wu L."/>
            <person name="Ma J."/>
        </authorList>
    </citation>
    <scope>NUCLEOTIDE SEQUENCE [LARGE SCALE GENOMIC DNA]</scope>
    <source>
        <strain evidence="2">NBRC 15640</strain>
    </source>
</reference>
<organism evidence="1 2">
    <name type="scientific">Vibrio penaeicida</name>
    <dbReference type="NCBI Taxonomy" id="104609"/>
    <lineage>
        <taxon>Bacteria</taxon>
        <taxon>Pseudomonadati</taxon>
        <taxon>Pseudomonadota</taxon>
        <taxon>Gammaproteobacteria</taxon>
        <taxon>Vibrionales</taxon>
        <taxon>Vibrionaceae</taxon>
        <taxon>Vibrio</taxon>
    </lineage>
</organism>
<accession>A0AAV5NKT1</accession>
<protein>
    <submittedName>
        <fullName evidence="1">Uncharacterized protein</fullName>
    </submittedName>
</protein>
<evidence type="ECO:0000313" key="2">
    <source>
        <dbReference type="Proteomes" id="UP001156690"/>
    </source>
</evidence>
<dbReference type="Proteomes" id="UP001156690">
    <property type="component" value="Unassembled WGS sequence"/>
</dbReference>
<name>A0AAV5NKT1_9VIBR</name>
<keyword evidence="2" id="KW-1185">Reference proteome</keyword>
<proteinExistence type="predicted"/>
<comment type="caution">
    <text evidence="1">The sequence shown here is derived from an EMBL/GenBank/DDBJ whole genome shotgun (WGS) entry which is preliminary data.</text>
</comment>
<dbReference type="EMBL" id="BSNX01000003">
    <property type="protein sequence ID" value="GLQ70984.1"/>
    <property type="molecule type" value="Genomic_DNA"/>
</dbReference>
<dbReference type="AlphaFoldDB" id="A0AAV5NKT1"/>